<gene>
    <name evidence="1" type="ORF">SDC9_173977</name>
</gene>
<accession>A0A645GL03</accession>
<organism evidence="1">
    <name type="scientific">bioreactor metagenome</name>
    <dbReference type="NCBI Taxonomy" id="1076179"/>
    <lineage>
        <taxon>unclassified sequences</taxon>
        <taxon>metagenomes</taxon>
        <taxon>ecological metagenomes</taxon>
    </lineage>
</organism>
<name>A0A645GL03_9ZZZZ</name>
<evidence type="ECO:0000313" key="1">
    <source>
        <dbReference type="EMBL" id="MPN26552.1"/>
    </source>
</evidence>
<dbReference type="AlphaFoldDB" id="A0A645GL03"/>
<proteinExistence type="predicted"/>
<dbReference type="EMBL" id="VSSQ01076120">
    <property type="protein sequence ID" value="MPN26552.1"/>
    <property type="molecule type" value="Genomic_DNA"/>
</dbReference>
<protein>
    <submittedName>
        <fullName evidence="1">Uncharacterized protein</fullName>
    </submittedName>
</protein>
<reference evidence="1" key="1">
    <citation type="submission" date="2019-08" db="EMBL/GenBank/DDBJ databases">
        <authorList>
            <person name="Kucharzyk K."/>
            <person name="Murdoch R.W."/>
            <person name="Higgins S."/>
            <person name="Loffler F."/>
        </authorList>
    </citation>
    <scope>NUCLEOTIDE SEQUENCE</scope>
</reference>
<comment type="caution">
    <text evidence="1">The sequence shown here is derived from an EMBL/GenBank/DDBJ whole genome shotgun (WGS) entry which is preliminary data.</text>
</comment>
<sequence>MPFDGPAGYIVFRDAIEIRQVPQRSGGGEHGADEYPAGLADDKAQAGAQHHARRAVKALCLSIGHFTQQEGHAVMHKGNLGIGKHLPDLILQADAPDGKELVCHQADAAVIVHRPRYADRDAGGGMRLEETQDGIDDLFFCSVFPNRE</sequence>